<evidence type="ECO:0000313" key="5">
    <source>
        <dbReference type="Proteomes" id="UP001155182"/>
    </source>
</evidence>
<evidence type="ECO:0000313" key="4">
    <source>
        <dbReference type="EMBL" id="MCO4291253.1"/>
    </source>
</evidence>
<feature type="region of interest" description="Disordered" evidence="1">
    <location>
        <begin position="232"/>
        <end position="251"/>
    </location>
</feature>
<gene>
    <name evidence="4" type="ORF">NF867_00060</name>
</gene>
<dbReference type="Gene3D" id="2.160.20.120">
    <property type="match status" value="1"/>
</dbReference>
<dbReference type="PROSITE" id="PS51257">
    <property type="entry name" value="PROKAR_LIPOPROTEIN"/>
    <property type="match status" value="1"/>
</dbReference>
<reference evidence="4" key="1">
    <citation type="submission" date="2022-06" db="EMBL/GenBank/DDBJ databases">
        <title>Solitalea sp. MAHUQ-68 isolated from rhizospheric soil.</title>
        <authorList>
            <person name="Huq M.A."/>
        </authorList>
    </citation>
    <scope>NUCLEOTIDE SEQUENCE</scope>
    <source>
        <strain evidence="4">MAHUQ-68</strain>
    </source>
</reference>
<name>A0A9X2F5M1_9SPHI</name>
<keyword evidence="5" id="KW-1185">Reference proteome</keyword>
<feature type="compositionally biased region" description="Polar residues" evidence="1">
    <location>
        <begin position="234"/>
        <end position="245"/>
    </location>
</feature>
<dbReference type="EMBL" id="JAMWYS010000001">
    <property type="protein sequence ID" value="MCO4291253.1"/>
    <property type="molecule type" value="Genomic_DNA"/>
</dbReference>
<feature type="domain" description="Putative auto-transporter adhesin head GIN" evidence="3">
    <location>
        <begin position="49"/>
        <end position="235"/>
    </location>
</feature>
<proteinExistence type="predicted"/>
<dbReference type="AlphaFoldDB" id="A0A9X2F5M1"/>
<organism evidence="4 5">
    <name type="scientific">Solitalea agri</name>
    <dbReference type="NCBI Taxonomy" id="2953739"/>
    <lineage>
        <taxon>Bacteria</taxon>
        <taxon>Pseudomonadati</taxon>
        <taxon>Bacteroidota</taxon>
        <taxon>Sphingobacteriia</taxon>
        <taxon>Sphingobacteriales</taxon>
        <taxon>Sphingobacteriaceae</taxon>
        <taxon>Solitalea</taxon>
    </lineage>
</organism>
<comment type="caution">
    <text evidence="4">The sequence shown here is derived from an EMBL/GenBank/DDBJ whole genome shotgun (WGS) entry which is preliminary data.</text>
</comment>
<evidence type="ECO:0000256" key="1">
    <source>
        <dbReference type="SAM" id="MobiDB-lite"/>
    </source>
</evidence>
<dbReference type="InterPro" id="IPR021255">
    <property type="entry name" value="DUF2807"/>
</dbReference>
<dbReference type="Pfam" id="PF10988">
    <property type="entry name" value="DUF2807"/>
    <property type="match status" value="1"/>
</dbReference>
<accession>A0A9X2F5M1</accession>
<protein>
    <submittedName>
        <fullName evidence="4">DUF2807 domain-containing protein</fullName>
    </submittedName>
</protein>
<dbReference type="Proteomes" id="UP001155182">
    <property type="component" value="Unassembled WGS sequence"/>
</dbReference>
<feature type="signal peptide" evidence="2">
    <location>
        <begin position="1"/>
        <end position="24"/>
    </location>
</feature>
<evidence type="ECO:0000259" key="3">
    <source>
        <dbReference type="Pfam" id="PF10988"/>
    </source>
</evidence>
<evidence type="ECO:0000256" key="2">
    <source>
        <dbReference type="SAM" id="SignalP"/>
    </source>
</evidence>
<feature type="chain" id="PRO_5040912525" evidence="2">
    <location>
        <begin position="25"/>
        <end position="251"/>
    </location>
</feature>
<dbReference type="RefSeq" id="WP_252585352.1">
    <property type="nucleotide sequence ID" value="NZ_JAMWYS010000001.1"/>
</dbReference>
<keyword evidence="2" id="KW-0732">Signal</keyword>
<sequence>MNRIKKSITVSIIALSLVAPFTFGCTSNISKTKKVIATEVTEKRNATGFKGIKASNGVVVYITPGTSEAVSVTANQDDIKRLRTEVKEGVLEIYVANKISSWFNWKGENETYKVYVTAKEINSVVTSSGANIFSTSKIKTDKLIAQASSGSFIKFESESNDLNCESSSGAQMELIGGTKSSIIHTSSGSYINASNYITETCTARSSSGSKMDINVVKQLDAEASSGGRIIYKGNPSNINQNTTSGGEVARN</sequence>